<name>L8EAK7_HUMAN</name>
<dbReference type="EMBL" id="HF584284">
    <property type="protein sequence ID" value="CCQ43781.1"/>
    <property type="molecule type" value="Genomic_DNA"/>
</dbReference>
<reference evidence="1" key="1">
    <citation type="journal article" date="2013" name="PLoS ONE">
        <title>Direct detection of alternative open reading frames translation products in human significantly expands the proteome.</title>
        <authorList>
            <person name="Vanderperre B."/>
            <person name="Lucier J.-F."/>
            <person name="Motard J."/>
            <person name="Tremblay G."/>
            <person name="Vanderperre S."/>
            <person name="Wisztorski M."/>
            <person name="Salzet M."/>
            <person name="Boisvert F.-M."/>
            <person name="Roucou X."/>
        </authorList>
    </citation>
    <scope>NUCLEOTIDE SEQUENCE</scope>
</reference>
<proteinExistence type="predicted"/>
<accession>L8EAK7</accession>
<organism evidence="1">
    <name type="scientific">Homo sapiens</name>
    <name type="common">Human</name>
    <dbReference type="NCBI Taxonomy" id="9606"/>
    <lineage>
        <taxon>Eukaryota</taxon>
        <taxon>Metazoa</taxon>
        <taxon>Chordata</taxon>
        <taxon>Craniata</taxon>
        <taxon>Vertebrata</taxon>
        <taxon>Euteleostomi</taxon>
        <taxon>Mammalia</taxon>
        <taxon>Eutheria</taxon>
        <taxon>Euarchontoglires</taxon>
        <taxon>Primates</taxon>
        <taxon>Haplorrhini</taxon>
        <taxon>Catarrhini</taxon>
        <taxon>Hominidae</taxon>
        <taxon>Homo</taxon>
    </lineage>
</organism>
<dbReference type="ChiTaRS" id="RNFT2">
    <property type="organism name" value="human"/>
</dbReference>
<dbReference type="AlphaFoldDB" id="L8EAK7"/>
<sequence length="44" mass="4842">MRSVSNTGYMNSPIPVRKQPGVPVGKEQCHSLLCILVLQLICCK</sequence>
<gene>
    <name evidence="1" type="primary">RNFT2</name>
</gene>
<dbReference type="OrthoDB" id="9049620at2759"/>
<protein>
    <submittedName>
        <fullName evidence="1">Alternative protein RNFT2</fullName>
    </submittedName>
</protein>
<evidence type="ECO:0000313" key="1">
    <source>
        <dbReference type="EMBL" id="CCQ43781.1"/>
    </source>
</evidence>